<dbReference type="GeneID" id="36329762"/>
<dbReference type="Proteomes" id="UP000194127">
    <property type="component" value="Unassembled WGS sequence"/>
</dbReference>
<organism evidence="1 2">
    <name type="scientific">Postia placenta MAD-698-R-SB12</name>
    <dbReference type="NCBI Taxonomy" id="670580"/>
    <lineage>
        <taxon>Eukaryota</taxon>
        <taxon>Fungi</taxon>
        <taxon>Dikarya</taxon>
        <taxon>Basidiomycota</taxon>
        <taxon>Agaricomycotina</taxon>
        <taxon>Agaricomycetes</taxon>
        <taxon>Polyporales</taxon>
        <taxon>Adustoporiaceae</taxon>
        <taxon>Rhodonia</taxon>
    </lineage>
</organism>
<dbReference type="AlphaFoldDB" id="A0A1X6N5N3"/>
<accession>A0A1X6N5N3</accession>
<proteinExistence type="predicted"/>
<name>A0A1X6N5N3_9APHY</name>
<reference evidence="1 2" key="1">
    <citation type="submission" date="2017-04" db="EMBL/GenBank/DDBJ databases">
        <title>Genome Sequence of the Model Brown-Rot Fungus Postia placenta SB12.</title>
        <authorList>
            <consortium name="DOE Joint Genome Institute"/>
            <person name="Gaskell J."/>
            <person name="Kersten P."/>
            <person name="Larrondo L.F."/>
            <person name="Canessa P."/>
            <person name="Martinez D."/>
            <person name="Hibbett D."/>
            <person name="Schmoll M."/>
            <person name="Kubicek C.P."/>
            <person name="Martinez A.T."/>
            <person name="Yadav J."/>
            <person name="Master E."/>
            <person name="Magnuson J.K."/>
            <person name="James T."/>
            <person name="Yaver D."/>
            <person name="Berka R."/>
            <person name="Labutti K."/>
            <person name="Lipzen A."/>
            <person name="Aerts A."/>
            <person name="Barry K."/>
            <person name="Henrissat B."/>
            <person name="Blanchette R."/>
            <person name="Grigoriev I."/>
            <person name="Cullen D."/>
        </authorList>
    </citation>
    <scope>NUCLEOTIDE SEQUENCE [LARGE SCALE GENOMIC DNA]</scope>
    <source>
        <strain evidence="1 2">MAD-698-R-SB12</strain>
    </source>
</reference>
<dbReference type="EMBL" id="KZ110594">
    <property type="protein sequence ID" value="OSX63914.1"/>
    <property type="molecule type" value="Genomic_DNA"/>
</dbReference>
<dbReference type="RefSeq" id="XP_024340708.1">
    <property type="nucleotide sequence ID" value="XM_024484813.1"/>
</dbReference>
<evidence type="ECO:0000313" key="1">
    <source>
        <dbReference type="EMBL" id="OSX63914.1"/>
    </source>
</evidence>
<evidence type="ECO:0000313" key="2">
    <source>
        <dbReference type="Proteomes" id="UP000194127"/>
    </source>
</evidence>
<protein>
    <submittedName>
        <fullName evidence="1">Uncharacterized protein</fullName>
    </submittedName>
</protein>
<gene>
    <name evidence="1" type="ORF">POSPLADRAFT_1137644</name>
</gene>
<keyword evidence="2" id="KW-1185">Reference proteome</keyword>
<sequence>MPPRQASALLVEPVTCVIFLHAGPGSCVLHAALWSRLHIPPLCSAEVARTCSAYPIYSSLLAAQVAEIGSSPQDYACLRRRHILWWWPCSCSSIGTTTMSGVGSTQIYAAGGIRGGSADQAPWAPMGGRLGKAWPVVSTSFTTLELAKVTSGLTMIHKATYQRDAGRSTITRRTEQSISSVLFCNITR</sequence>